<dbReference type="Proteomes" id="UP000193922">
    <property type="component" value="Unassembled WGS sequence"/>
</dbReference>
<dbReference type="GeneID" id="63808852"/>
<feature type="region of interest" description="Disordered" evidence="1">
    <location>
        <begin position="108"/>
        <end position="140"/>
    </location>
</feature>
<dbReference type="RefSeq" id="XP_040746442.1">
    <property type="nucleotide sequence ID" value="XM_040892204.1"/>
</dbReference>
<feature type="compositionally biased region" description="Basic and acidic residues" evidence="1">
    <location>
        <begin position="213"/>
        <end position="226"/>
    </location>
</feature>
<dbReference type="AlphaFoldDB" id="A0A1Y1WI05"/>
<evidence type="ECO:0000313" key="2">
    <source>
        <dbReference type="EMBL" id="ORX73102.1"/>
    </source>
</evidence>
<proteinExistence type="predicted"/>
<dbReference type="EMBL" id="MCFD01000002">
    <property type="protein sequence ID" value="ORX73102.1"/>
    <property type="molecule type" value="Genomic_DNA"/>
</dbReference>
<gene>
    <name evidence="2" type="ORF">DL89DRAFT_88060</name>
</gene>
<feature type="region of interest" description="Disordered" evidence="1">
    <location>
        <begin position="192"/>
        <end position="226"/>
    </location>
</feature>
<feature type="compositionally biased region" description="Gly residues" evidence="1">
    <location>
        <begin position="119"/>
        <end position="128"/>
    </location>
</feature>
<sequence length="248" mass="26773">MRKHAHQTNGGLPEHRFVHFANIALQLTRRKPDIDWKLADQLLKTRKRRDLEERNGGEGSSGQGTSHLGSAVARLLGARLGSSGRARVRGMARLLLIEAVEIRGSVRPSVRRRVRPSRGGTGAGSRGGRGSRRLTTTNLGQQLGVLGRQRRNQRCGDAGGARQNRGNISRQLAVGQGVLDDVRGQVANDGQEVRGEVGDAAQTGGRRIGSVDSSDKGKDGGGGELHYDYKRKAGGKRLVATKRITQTW</sequence>
<name>A0A1Y1WI05_9FUNG</name>
<organism evidence="2 3">
    <name type="scientific">Linderina pennispora</name>
    <dbReference type="NCBI Taxonomy" id="61395"/>
    <lineage>
        <taxon>Eukaryota</taxon>
        <taxon>Fungi</taxon>
        <taxon>Fungi incertae sedis</taxon>
        <taxon>Zoopagomycota</taxon>
        <taxon>Kickxellomycotina</taxon>
        <taxon>Kickxellomycetes</taxon>
        <taxon>Kickxellales</taxon>
        <taxon>Kickxellaceae</taxon>
        <taxon>Linderina</taxon>
    </lineage>
</organism>
<evidence type="ECO:0000313" key="3">
    <source>
        <dbReference type="Proteomes" id="UP000193922"/>
    </source>
</evidence>
<reference evidence="2 3" key="1">
    <citation type="submission" date="2016-07" db="EMBL/GenBank/DDBJ databases">
        <title>Pervasive Adenine N6-methylation of Active Genes in Fungi.</title>
        <authorList>
            <consortium name="DOE Joint Genome Institute"/>
            <person name="Mondo S.J."/>
            <person name="Dannebaum R.O."/>
            <person name="Kuo R.C."/>
            <person name="Labutti K."/>
            <person name="Haridas S."/>
            <person name="Kuo A."/>
            <person name="Salamov A."/>
            <person name="Ahrendt S.R."/>
            <person name="Lipzen A."/>
            <person name="Sullivan W."/>
            <person name="Andreopoulos W.B."/>
            <person name="Clum A."/>
            <person name="Lindquist E."/>
            <person name="Daum C."/>
            <person name="Ramamoorthy G.K."/>
            <person name="Gryganskyi A."/>
            <person name="Culley D."/>
            <person name="Magnuson J.K."/>
            <person name="James T.Y."/>
            <person name="O'Malley M.A."/>
            <person name="Stajich J.E."/>
            <person name="Spatafora J.W."/>
            <person name="Visel A."/>
            <person name="Grigoriev I.V."/>
        </authorList>
    </citation>
    <scope>NUCLEOTIDE SEQUENCE [LARGE SCALE GENOMIC DNA]</scope>
    <source>
        <strain evidence="2 3">ATCC 12442</strain>
    </source>
</reference>
<keyword evidence="3" id="KW-1185">Reference proteome</keyword>
<accession>A0A1Y1WI05</accession>
<comment type="caution">
    <text evidence="2">The sequence shown here is derived from an EMBL/GenBank/DDBJ whole genome shotgun (WGS) entry which is preliminary data.</text>
</comment>
<protein>
    <submittedName>
        <fullName evidence="2">Uncharacterized protein</fullName>
    </submittedName>
</protein>
<evidence type="ECO:0000256" key="1">
    <source>
        <dbReference type="SAM" id="MobiDB-lite"/>
    </source>
</evidence>